<dbReference type="RefSeq" id="WP_251917169.1">
    <property type="nucleotide sequence ID" value="NZ_JAMRXG010000017.1"/>
</dbReference>
<accession>A0A9X2EE21</accession>
<evidence type="ECO:0000313" key="2">
    <source>
        <dbReference type="Proteomes" id="UP001139157"/>
    </source>
</evidence>
<protein>
    <submittedName>
        <fullName evidence="1">Uncharacterized protein</fullName>
    </submittedName>
</protein>
<gene>
    <name evidence="1" type="ORF">NDR86_30125</name>
</gene>
<sequence length="116" mass="12276">MTLDQLIRMAKGGRSYAALSRDTGGTLGAARWQQLATKPLRGFPDPSSIASIAQALRVPERTVVLAIAESLGLQVDPQPALVDLIPDRARDLPPACIAAVLSTVDAMLAMQEARAE</sequence>
<dbReference type="Proteomes" id="UP001139157">
    <property type="component" value="Unassembled WGS sequence"/>
</dbReference>
<reference evidence="1" key="1">
    <citation type="submission" date="2022-06" db="EMBL/GenBank/DDBJ databases">
        <title>Novel species in genus nocardia.</title>
        <authorList>
            <person name="Li F."/>
        </authorList>
    </citation>
    <scope>NUCLEOTIDE SEQUENCE</scope>
    <source>
        <strain evidence="1">CDC141</strain>
    </source>
</reference>
<organism evidence="1 2">
    <name type="scientific">Nocardia pulmonis</name>
    <dbReference type="NCBI Taxonomy" id="2951408"/>
    <lineage>
        <taxon>Bacteria</taxon>
        <taxon>Bacillati</taxon>
        <taxon>Actinomycetota</taxon>
        <taxon>Actinomycetes</taxon>
        <taxon>Mycobacteriales</taxon>
        <taxon>Nocardiaceae</taxon>
        <taxon>Nocardia</taxon>
    </lineage>
</organism>
<name>A0A9X2EE21_9NOCA</name>
<dbReference type="AlphaFoldDB" id="A0A9X2EE21"/>
<keyword evidence="2" id="KW-1185">Reference proteome</keyword>
<dbReference type="EMBL" id="JAMRXG010000017">
    <property type="protein sequence ID" value="MCM6777750.1"/>
    <property type="molecule type" value="Genomic_DNA"/>
</dbReference>
<evidence type="ECO:0000313" key="1">
    <source>
        <dbReference type="EMBL" id="MCM6777750.1"/>
    </source>
</evidence>
<comment type="caution">
    <text evidence="1">The sequence shown here is derived from an EMBL/GenBank/DDBJ whole genome shotgun (WGS) entry which is preliminary data.</text>
</comment>
<proteinExistence type="predicted"/>